<dbReference type="EMBL" id="CYZL01000001">
    <property type="protein sequence ID" value="CUN51910.1"/>
    <property type="molecule type" value="Genomic_DNA"/>
</dbReference>
<keyword evidence="1" id="KW-1133">Transmembrane helix</keyword>
<evidence type="ECO:0000313" key="3">
    <source>
        <dbReference type="Proteomes" id="UP000095679"/>
    </source>
</evidence>
<evidence type="ECO:0000256" key="1">
    <source>
        <dbReference type="SAM" id="Phobius"/>
    </source>
</evidence>
<feature type="transmembrane region" description="Helical" evidence="1">
    <location>
        <begin position="6"/>
        <end position="24"/>
    </location>
</feature>
<evidence type="ECO:0008006" key="4">
    <source>
        <dbReference type="Google" id="ProtNLM"/>
    </source>
</evidence>
<protein>
    <recommendedName>
        <fullName evidence="4">MetS family NSS transporter small subunit</fullName>
    </recommendedName>
</protein>
<dbReference type="AlphaFoldDB" id="A0A173XKV8"/>
<evidence type="ECO:0000313" key="2">
    <source>
        <dbReference type="EMBL" id="CUN51910.1"/>
    </source>
</evidence>
<proteinExistence type="predicted"/>
<keyword evidence="1" id="KW-0812">Transmembrane</keyword>
<name>A0A173XKV8_9FIRM</name>
<gene>
    <name evidence="2" type="ORF">ERS852450_00147</name>
</gene>
<reference evidence="2 3" key="1">
    <citation type="submission" date="2015-09" db="EMBL/GenBank/DDBJ databases">
        <authorList>
            <consortium name="Pathogen Informatics"/>
        </authorList>
    </citation>
    <scope>NUCLEOTIDE SEQUENCE [LARGE SCALE GENOMIC DNA]</scope>
    <source>
        <strain evidence="2 3">2789STDY5834835</strain>
    </source>
</reference>
<accession>A0A173XKV8</accession>
<organism evidence="2 3">
    <name type="scientific">Anaerobutyricum hallii</name>
    <dbReference type="NCBI Taxonomy" id="39488"/>
    <lineage>
        <taxon>Bacteria</taxon>
        <taxon>Bacillati</taxon>
        <taxon>Bacillota</taxon>
        <taxon>Clostridia</taxon>
        <taxon>Lachnospirales</taxon>
        <taxon>Lachnospiraceae</taxon>
        <taxon>Anaerobutyricum</taxon>
    </lineage>
</organism>
<keyword evidence="1" id="KW-0472">Membrane</keyword>
<sequence>MSGTASIAVGILMIFLFGIGYIVGRCVTYDEKDN</sequence>
<dbReference type="Proteomes" id="UP000095679">
    <property type="component" value="Unassembled WGS sequence"/>
</dbReference>